<evidence type="ECO:0000256" key="3">
    <source>
        <dbReference type="ARBA" id="ARBA00022448"/>
    </source>
</evidence>
<comment type="similarity">
    <text evidence="2">Belongs to the Ca(2+):cation antiporter (CaCA) (TC 2.A.19) family.</text>
</comment>
<dbReference type="GO" id="GO:0004497">
    <property type="term" value="F:monooxygenase activity"/>
    <property type="evidence" value="ECO:0007669"/>
    <property type="project" value="InterPro"/>
</dbReference>
<dbReference type="Gene3D" id="1.20.1420.30">
    <property type="entry name" value="NCX, central ion-binding region"/>
    <property type="match status" value="2"/>
</dbReference>
<dbReference type="FunFam" id="1.20.1420.30:FF:000011">
    <property type="entry name" value="Vacuolar calcium ion transporter"/>
    <property type="match status" value="1"/>
</dbReference>
<keyword evidence="7 9" id="KW-0472">Membrane</keyword>
<feature type="domain" description="Sodium/calcium exchanger membrane region" evidence="10">
    <location>
        <begin position="768"/>
        <end position="911"/>
    </location>
</feature>
<protein>
    <recommendedName>
        <fullName evidence="10">Sodium/calcium exchanger membrane region domain-containing protein</fullName>
    </recommendedName>
</protein>
<feature type="transmembrane region" description="Helical" evidence="9">
    <location>
        <begin position="836"/>
        <end position="859"/>
    </location>
</feature>
<keyword evidence="4 9" id="KW-0812">Transmembrane</keyword>
<feature type="transmembrane region" description="Helical" evidence="9">
    <location>
        <begin position="798"/>
        <end position="816"/>
    </location>
</feature>
<keyword evidence="6" id="KW-0406">Ion transport</keyword>
<feature type="transmembrane region" description="Helical" evidence="9">
    <location>
        <begin position="767"/>
        <end position="786"/>
    </location>
</feature>
<dbReference type="PANTHER" id="PTHR31503">
    <property type="entry name" value="VACUOLAR CALCIUM ION TRANSPORTER"/>
    <property type="match status" value="1"/>
</dbReference>
<organism evidence="11 12">
    <name type="scientific">Alternaria panax</name>
    <dbReference type="NCBI Taxonomy" id="48097"/>
    <lineage>
        <taxon>Eukaryota</taxon>
        <taxon>Fungi</taxon>
        <taxon>Dikarya</taxon>
        <taxon>Ascomycota</taxon>
        <taxon>Pezizomycotina</taxon>
        <taxon>Dothideomycetes</taxon>
        <taxon>Pleosporomycetidae</taxon>
        <taxon>Pleosporales</taxon>
        <taxon>Pleosporineae</taxon>
        <taxon>Pleosporaceae</taxon>
        <taxon>Alternaria</taxon>
        <taxon>Alternaria sect. Panax</taxon>
    </lineage>
</organism>
<evidence type="ECO:0000256" key="2">
    <source>
        <dbReference type="ARBA" id="ARBA00008170"/>
    </source>
</evidence>
<dbReference type="GO" id="GO:0016705">
    <property type="term" value="F:oxidoreductase activity, acting on paired donors, with incorporation or reduction of molecular oxygen"/>
    <property type="evidence" value="ECO:0007669"/>
    <property type="project" value="InterPro"/>
</dbReference>
<dbReference type="EMBL" id="JAANER010000004">
    <property type="protein sequence ID" value="KAG9190587.1"/>
    <property type="molecule type" value="Genomic_DNA"/>
</dbReference>
<feature type="transmembrane region" description="Helical" evidence="9">
    <location>
        <begin position="285"/>
        <end position="307"/>
    </location>
</feature>
<keyword evidence="3" id="KW-0813">Transport</keyword>
<dbReference type="InterPro" id="IPR004713">
    <property type="entry name" value="CaH_exchang"/>
</dbReference>
<feature type="transmembrane region" description="Helical" evidence="9">
    <location>
        <begin position="372"/>
        <end position="395"/>
    </location>
</feature>
<dbReference type="PANTHER" id="PTHR31503:SF18">
    <property type="entry name" value="CA(2+)_H(+) EXCHANGER, PUTATIVE (EUROFUNG)-RELATED"/>
    <property type="match status" value="1"/>
</dbReference>
<feature type="transmembrane region" description="Helical" evidence="9">
    <location>
        <begin position="313"/>
        <end position="332"/>
    </location>
</feature>
<feature type="transmembrane region" description="Helical" evidence="9">
    <location>
        <begin position="446"/>
        <end position="465"/>
    </location>
</feature>
<gene>
    <name evidence="11" type="ORF">G6011_08675</name>
</gene>
<comment type="caution">
    <text evidence="11">The sequence shown here is derived from an EMBL/GenBank/DDBJ whole genome shotgun (WGS) entry which is preliminary data.</text>
</comment>
<dbReference type="GO" id="GO:0000329">
    <property type="term" value="C:fungal-type vacuole membrane"/>
    <property type="evidence" value="ECO:0007669"/>
    <property type="project" value="TreeGrafter"/>
</dbReference>
<dbReference type="GO" id="GO:0020037">
    <property type="term" value="F:heme binding"/>
    <property type="evidence" value="ECO:0007669"/>
    <property type="project" value="InterPro"/>
</dbReference>
<evidence type="ECO:0000313" key="12">
    <source>
        <dbReference type="Proteomes" id="UP001199106"/>
    </source>
</evidence>
<evidence type="ECO:0000256" key="8">
    <source>
        <dbReference type="SAM" id="MobiDB-lite"/>
    </source>
</evidence>
<feature type="compositionally biased region" description="Polar residues" evidence="8">
    <location>
        <begin position="550"/>
        <end position="576"/>
    </location>
</feature>
<feature type="compositionally biased region" description="Basic residues" evidence="8">
    <location>
        <begin position="523"/>
        <end position="537"/>
    </location>
</feature>
<evidence type="ECO:0000256" key="6">
    <source>
        <dbReference type="ARBA" id="ARBA00023065"/>
    </source>
</evidence>
<feature type="transmembrane region" description="Helical" evidence="9">
    <location>
        <begin position="893"/>
        <end position="913"/>
    </location>
</feature>
<comment type="subcellular location">
    <subcellularLocation>
        <location evidence="1">Endomembrane system</location>
        <topology evidence="1">Multi-pass membrane protein</topology>
    </subcellularLocation>
</comment>
<dbReference type="Pfam" id="PF01699">
    <property type="entry name" value="Na_Ca_ex"/>
    <property type="match status" value="2"/>
</dbReference>
<evidence type="ECO:0000256" key="7">
    <source>
        <dbReference type="ARBA" id="ARBA00023136"/>
    </source>
</evidence>
<feature type="region of interest" description="Disordered" evidence="8">
    <location>
        <begin position="609"/>
        <end position="639"/>
    </location>
</feature>
<dbReference type="InterPro" id="IPR044880">
    <property type="entry name" value="NCX_ion-bd_dom_sf"/>
</dbReference>
<feature type="compositionally biased region" description="Low complexity" evidence="8">
    <location>
        <begin position="496"/>
        <end position="519"/>
    </location>
</feature>
<reference evidence="11" key="1">
    <citation type="submission" date="2021-07" db="EMBL/GenBank/DDBJ databases">
        <title>Genome Resource of American Ginseng Black Spot Pathogen Alternaria panax.</title>
        <authorList>
            <person name="Qiu C."/>
            <person name="Wang W."/>
            <person name="Liu Z."/>
        </authorList>
    </citation>
    <scope>NUCLEOTIDE SEQUENCE</scope>
    <source>
        <strain evidence="11">BNCC115425</strain>
    </source>
</reference>
<feature type="transmembrane region" description="Helical" evidence="9">
    <location>
        <begin position="344"/>
        <end position="366"/>
    </location>
</feature>
<dbReference type="Gene3D" id="1.10.630.10">
    <property type="entry name" value="Cytochrome P450"/>
    <property type="match status" value="1"/>
</dbReference>
<dbReference type="InterPro" id="IPR036396">
    <property type="entry name" value="Cyt_P450_sf"/>
</dbReference>
<evidence type="ECO:0000313" key="11">
    <source>
        <dbReference type="EMBL" id="KAG9190587.1"/>
    </source>
</evidence>
<dbReference type="Proteomes" id="UP001199106">
    <property type="component" value="Unassembled WGS sequence"/>
</dbReference>
<feature type="compositionally biased region" description="Basic and acidic residues" evidence="8">
    <location>
        <begin position="630"/>
        <end position="639"/>
    </location>
</feature>
<proteinExistence type="inferred from homology"/>
<evidence type="ECO:0000256" key="5">
    <source>
        <dbReference type="ARBA" id="ARBA00022989"/>
    </source>
</evidence>
<feature type="domain" description="Sodium/calcium exchanger membrane region" evidence="10">
    <location>
        <begin position="314"/>
        <end position="467"/>
    </location>
</feature>
<dbReference type="FunFam" id="1.20.1420.30:FF:000016">
    <property type="entry name" value="Membrane bound cation transporter"/>
    <property type="match status" value="1"/>
</dbReference>
<feature type="transmembrane region" description="Helical" evidence="9">
    <location>
        <begin position="865"/>
        <end position="886"/>
    </location>
</feature>
<dbReference type="Pfam" id="PF11951">
    <property type="entry name" value="Fungal_trans_2"/>
    <property type="match status" value="1"/>
</dbReference>
<evidence type="ECO:0000256" key="9">
    <source>
        <dbReference type="SAM" id="Phobius"/>
    </source>
</evidence>
<dbReference type="InterPro" id="IPR021858">
    <property type="entry name" value="Fun_TF"/>
</dbReference>
<evidence type="ECO:0000256" key="1">
    <source>
        <dbReference type="ARBA" id="ARBA00004127"/>
    </source>
</evidence>
<dbReference type="GO" id="GO:0012505">
    <property type="term" value="C:endomembrane system"/>
    <property type="evidence" value="ECO:0007669"/>
    <property type="project" value="UniProtKB-SubCell"/>
</dbReference>
<dbReference type="SUPFAM" id="SSF48264">
    <property type="entry name" value="Cytochrome P450"/>
    <property type="match status" value="1"/>
</dbReference>
<feature type="region of interest" description="Disordered" evidence="8">
    <location>
        <begin position="178"/>
        <end position="266"/>
    </location>
</feature>
<name>A0AAD4I8S8_9PLEO</name>
<dbReference type="GO" id="GO:0005506">
    <property type="term" value="F:iron ion binding"/>
    <property type="evidence" value="ECO:0007669"/>
    <property type="project" value="InterPro"/>
</dbReference>
<feature type="transmembrane region" description="Helical" evidence="9">
    <location>
        <begin position="415"/>
        <end position="434"/>
    </location>
</feature>
<evidence type="ECO:0000259" key="10">
    <source>
        <dbReference type="Pfam" id="PF01699"/>
    </source>
</evidence>
<dbReference type="GO" id="GO:0015369">
    <property type="term" value="F:calcium:proton antiporter activity"/>
    <property type="evidence" value="ECO:0007669"/>
    <property type="project" value="TreeGrafter"/>
</dbReference>
<keyword evidence="12" id="KW-1185">Reference proteome</keyword>
<sequence length="1423" mass="154306">MVAANPYVASQVEAAFLNKPANIKDTLEVINGGPSLLTMDRSIWKKWRALFNPGLATGYMTGLSPATAEEITVFCKLLQERAKRGEVFPLESTCSQSSWMIDVIRQTRGIHSSSKHIPSRLRLPSIDKEGVATALSYLATLVPLPKYISVLLHHPNSTTPKPMGEPDDPSIRSFKSKAASALGLGRKKDAQTDVLPTHNPHTTAHPGLDGSNPRSAPGTTNSHHSHHNEKPGAPDSNSTDVEDGSVNTAADGKTPSAIGSEKRPFYSPERVKNGSLRFITHTKNALTHSWINVLLVFVPLGIVVKLVHLKPEIVFSMNAIAIIPLAGLLAHATEVVAARVGDALGALLNVSFGNAVELILFIILLASDQIEVVQASLLGSILANLLLILGMAFLLGGLKYQEQVYNNTVTQMSGVMLALAVMSLLLPTAFHAAFEDNAIADHETLSVSRGTSVILLLVYGLYLLFQLKSHRYLYASTPQHIIDEESHPGVLAGAFDSSSSDSSSSSSSSDSDNSSNNSDGTMKKKAKRMVKRLRRKSSASSKDDGALSAMSSPSAELNQSPFETERTNSVVTANNTAPITSRRHSFDVMSGDEADNDQYVPVVRDFEAASHTSRSLTKKEKRKNRKNKKDRRDRNKIDTIPEKEVISNDFMPKVTFAEEVQHDSAVPMNSRRYNRPALPSLLSNNVFSNPQNLAPLGGPAPNIRMAAPRDNAALRAPLRRSKSLPEQIGHADSTGSAVKHPAVSPQAAMALIEDDEDEEAPDMSIKAAIFMLLISTGLVAVCADFMSDAIEPMVETSGISQAFIGLIILPIVGNAAEHVTAVTVAMKNKMDLSIGIAVGSSIQIAIFITPVIVILGWIMGKEMTLYFNIFETVALFVTVLVVNFLVLDGRSNYLEGSLLIAAYIIIALASFFYPDGCDASAIGGNQQRCSNVQVARLAQGMVKRMIDEDRPVCGQCTKRGLVCEGPKDLTWIDQSRTFEARPTNVVQSAVAKIASPTQLSLAGFEDDICLAYTRKTLLRGGPVEIACNMVENYYAALPGSDNPGLDLLRKGILTLSVTFFGSQHRQEYITNKGYAQYSQVLRQLNSHLSHPELQLTNETLLTALSCMLLEIFLPTGPRNFLKHQRGLDAIAMLRGPPKKSDGTTATIFRGLRILSIVGSLAECRTSLYSKEEWRQVPPVQASEGGYFQHHIFTILADCTRLIGHRNALFASGATPVSLGSLLAEVEAVLSSLEALYPLWEALNRNQLAEVTEQSDMARTLGIANHVSATAYMLYNTAYICVIQIKDSLSPSPTNAALRNAAAMSIAKCLELKEYEQRVGAPQSNTIAYVAIRVAWQALGGFDSPEGRRLAYVVNSATNSVFQQPSLPSDDSLFSKFLERMPVVPPESTTDTNEQNGAWPEGPLGVVEFNIQQLVAHAYFCVDS</sequence>
<dbReference type="GO" id="GO:0006874">
    <property type="term" value="P:intracellular calcium ion homeostasis"/>
    <property type="evidence" value="ECO:0007669"/>
    <property type="project" value="TreeGrafter"/>
</dbReference>
<evidence type="ECO:0000256" key="4">
    <source>
        <dbReference type="ARBA" id="ARBA00022692"/>
    </source>
</evidence>
<dbReference type="InterPro" id="IPR004837">
    <property type="entry name" value="NaCa_Exmemb"/>
</dbReference>
<feature type="region of interest" description="Disordered" evidence="8">
    <location>
        <begin position="492"/>
        <end position="576"/>
    </location>
</feature>
<keyword evidence="5 9" id="KW-1133">Transmembrane helix</keyword>
<feature type="compositionally biased region" description="Polar residues" evidence="8">
    <location>
        <begin position="212"/>
        <end position="222"/>
    </location>
</feature>
<feature type="compositionally biased region" description="Basic residues" evidence="8">
    <location>
        <begin position="619"/>
        <end position="629"/>
    </location>
</feature>
<accession>A0AAD4I8S8</accession>